<evidence type="ECO:0000256" key="1">
    <source>
        <dbReference type="SAM" id="MobiDB-lite"/>
    </source>
</evidence>
<evidence type="ECO:0000256" key="2">
    <source>
        <dbReference type="SAM" id="Phobius"/>
    </source>
</evidence>
<dbReference type="RefSeq" id="WP_185000239.1">
    <property type="nucleotide sequence ID" value="NZ_BAAAUI010000011.1"/>
</dbReference>
<evidence type="ECO:0000313" key="4">
    <source>
        <dbReference type="Proteomes" id="UP000533598"/>
    </source>
</evidence>
<feature type="transmembrane region" description="Helical" evidence="2">
    <location>
        <begin position="26"/>
        <end position="46"/>
    </location>
</feature>
<feature type="region of interest" description="Disordered" evidence="1">
    <location>
        <begin position="144"/>
        <end position="229"/>
    </location>
</feature>
<dbReference type="Pfam" id="PF17270">
    <property type="entry name" value="DUF5336"/>
    <property type="match status" value="1"/>
</dbReference>
<reference evidence="3 4" key="1">
    <citation type="submission" date="2020-08" db="EMBL/GenBank/DDBJ databases">
        <title>Sequencing the genomes of 1000 actinobacteria strains.</title>
        <authorList>
            <person name="Klenk H.-P."/>
        </authorList>
    </citation>
    <scope>NUCLEOTIDE SEQUENCE [LARGE SCALE GENOMIC DNA]</scope>
    <source>
        <strain evidence="3 4">DSM 44230</strain>
    </source>
</reference>
<keyword evidence="4" id="KW-1185">Reference proteome</keyword>
<feature type="region of interest" description="Disordered" evidence="1">
    <location>
        <begin position="1"/>
        <end position="20"/>
    </location>
</feature>
<proteinExistence type="predicted"/>
<comment type="caution">
    <text evidence="3">The sequence shown here is derived from an EMBL/GenBank/DDBJ whole genome shotgun (WGS) entry which is preliminary data.</text>
</comment>
<protein>
    <submittedName>
        <fullName evidence="3">Uncharacterized protein</fullName>
    </submittedName>
</protein>
<gene>
    <name evidence="3" type="ORF">HNR67_000340</name>
</gene>
<keyword evidence="2" id="KW-0812">Transmembrane</keyword>
<accession>A0A7W7C476</accession>
<dbReference type="InterPro" id="IPR035166">
    <property type="entry name" value="DUF5336"/>
</dbReference>
<feature type="transmembrane region" description="Helical" evidence="2">
    <location>
        <begin position="53"/>
        <end position="74"/>
    </location>
</feature>
<feature type="compositionally biased region" description="Low complexity" evidence="1">
    <location>
        <begin position="162"/>
        <end position="207"/>
    </location>
</feature>
<organism evidence="3 4">
    <name type="scientific">Crossiella cryophila</name>
    <dbReference type="NCBI Taxonomy" id="43355"/>
    <lineage>
        <taxon>Bacteria</taxon>
        <taxon>Bacillati</taxon>
        <taxon>Actinomycetota</taxon>
        <taxon>Actinomycetes</taxon>
        <taxon>Pseudonocardiales</taxon>
        <taxon>Pseudonocardiaceae</taxon>
        <taxon>Crossiella</taxon>
    </lineage>
</organism>
<feature type="transmembrane region" description="Helical" evidence="2">
    <location>
        <begin position="106"/>
        <end position="129"/>
    </location>
</feature>
<dbReference type="Proteomes" id="UP000533598">
    <property type="component" value="Unassembled WGS sequence"/>
</dbReference>
<dbReference type="EMBL" id="JACHMH010000001">
    <property type="protein sequence ID" value="MBB4674222.1"/>
    <property type="molecule type" value="Genomic_DNA"/>
</dbReference>
<feature type="compositionally biased region" description="Pro residues" evidence="1">
    <location>
        <begin position="1"/>
        <end position="15"/>
    </location>
</feature>
<sequence length="229" mass="23581">MSVPFGVPPPQPPQQQPGQPAAGPNFGLILALVAAGLGLVIFFCTFSDDVSRLGLPFGIALMLASAVLTGMTLLPKAPQFLWVAAMLAVVGMLDLLVNITNTVSVAGLYVVVLIAAVLQAGAVSAALLLDIGMIKFEPKPSAPVNPYGGQPGGWNPPSGAMPQQQSPYGQQPPQYGQPQPQPGQFGQPQQYGQPQQPPQAGGAFGSPEATRQFQHPGTPPSGFGGPQQS</sequence>
<evidence type="ECO:0000313" key="3">
    <source>
        <dbReference type="EMBL" id="MBB4674222.1"/>
    </source>
</evidence>
<feature type="transmembrane region" description="Helical" evidence="2">
    <location>
        <begin position="80"/>
        <end position="99"/>
    </location>
</feature>
<name>A0A7W7C476_9PSEU</name>
<dbReference type="AlphaFoldDB" id="A0A7W7C476"/>
<keyword evidence="2" id="KW-1133">Transmembrane helix</keyword>
<keyword evidence="2" id="KW-0472">Membrane</keyword>